<keyword evidence="2" id="KW-0812">Transmembrane</keyword>
<feature type="compositionally biased region" description="Basic and acidic residues" evidence="1">
    <location>
        <begin position="196"/>
        <end position="206"/>
    </location>
</feature>
<comment type="caution">
    <text evidence="3">The sequence shown here is derived from an EMBL/GenBank/DDBJ whole genome shotgun (WGS) entry which is preliminary data.</text>
</comment>
<reference evidence="3 4" key="1">
    <citation type="submission" date="2019-02" db="EMBL/GenBank/DDBJ databases">
        <title>Hansschlegelia quercus sp. nov., a novel methylotrophic bacterium from buds of oak (Quercus robur L.).</title>
        <authorList>
            <person name="Agafonova N.V."/>
            <person name="Kaparullina E.N."/>
            <person name="Grouzdev D.S."/>
            <person name="Doronina N.V."/>
        </authorList>
    </citation>
    <scope>NUCLEOTIDE SEQUENCE [LARGE SCALE GENOMIC DNA]</scope>
    <source>
        <strain evidence="3 4">Dub</strain>
    </source>
</reference>
<name>A0A4Q9GSP9_9HYPH</name>
<keyword evidence="2" id="KW-1133">Transmembrane helix</keyword>
<accession>A0A4Q9GSP9</accession>
<dbReference type="EMBL" id="SIUB01000001">
    <property type="protein sequence ID" value="TBN55230.1"/>
    <property type="molecule type" value="Genomic_DNA"/>
</dbReference>
<dbReference type="Proteomes" id="UP000291613">
    <property type="component" value="Unassembled WGS sequence"/>
</dbReference>
<feature type="region of interest" description="Disordered" evidence="1">
    <location>
        <begin position="314"/>
        <end position="339"/>
    </location>
</feature>
<evidence type="ECO:0000256" key="2">
    <source>
        <dbReference type="SAM" id="Phobius"/>
    </source>
</evidence>
<dbReference type="OrthoDB" id="8457012at2"/>
<proteinExistence type="predicted"/>
<feature type="region of interest" description="Disordered" evidence="1">
    <location>
        <begin position="27"/>
        <end position="61"/>
    </location>
</feature>
<dbReference type="AlphaFoldDB" id="A0A4Q9GSP9"/>
<feature type="transmembrane region" description="Helical" evidence="2">
    <location>
        <begin position="86"/>
        <end position="107"/>
    </location>
</feature>
<evidence type="ECO:0000313" key="3">
    <source>
        <dbReference type="EMBL" id="TBN55230.1"/>
    </source>
</evidence>
<keyword evidence="2" id="KW-0472">Membrane</keyword>
<protein>
    <submittedName>
        <fullName evidence="3">Uncharacterized protein</fullName>
    </submittedName>
</protein>
<evidence type="ECO:0000313" key="4">
    <source>
        <dbReference type="Proteomes" id="UP000291613"/>
    </source>
</evidence>
<gene>
    <name evidence="3" type="ORF">EYR15_03615</name>
</gene>
<dbReference type="RefSeq" id="WP_131001481.1">
    <property type="nucleotide sequence ID" value="NZ_JBHSZR010000002.1"/>
</dbReference>
<feature type="region of interest" description="Disordered" evidence="1">
    <location>
        <begin position="162"/>
        <end position="245"/>
    </location>
</feature>
<evidence type="ECO:0000256" key="1">
    <source>
        <dbReference type="SAM" id="MobiDB-lite"/>
    </source>
</evidence>
<organism evidence="3 4">
    <name type="scientific">Hansschlegelia quercus</name>
    <dbReference type="NCBI Taxonomy" id="2528245"/>
    <lineage>
        <taxon>Bacteria</taxon>
        <taxon>Pseudomonadati</taxon>
        <taxon>Pseudomonadota</taxon>
        <taxon>Alphaproteobacteria</taxon>
        <taxon>Hyphomicrobiales</taxon>
        <taxon>Methylopilaceae</taxon>
        <taxon>Hansschlegelia</taxon>
    </lineage>
</organism>
<keyword evidence="4" id="KW-1185">Reference proteome</keyword>
<sequence>MMIRHPEQDAWAFDADAHLKSMTSLDWADSVQGSTEKGDMPTAEPRTEPKAAAPQEIEPRFSTRAPRLIASAPAAADVEERRRPSAVTLVVLCAAFAALGFAGVRMFGGPGEGSPANAPATADGAADAQRGDRLTALNIEIESRQKVLADLQRKIDDRSVALEAPDDAASGRASKEELGAPESRSAPRRPAQVARPQEEVSPRDTVAEDLPSDELPSRTGSIAAPPPSAPARGAAPAPRASAEAPSTGRVRVFIHVPIGAAGTLARARAIAAELARDGVAVADIRSVPHAVRRDAVRYFYDADRAALGTVERAVRDASPPGGPPPAAQDFRGYAAPPRPGTLEIWLS</sequence>
<feature type="compositionally biased region" description="Low complexity" evidence="1">
    <location>
        <begin position="230"/>
        <end position="245"/>
    </location>
</feature>